<dbReference type="GO" id="GO:0016020">
    <property type="term" value="C:membrane"/>
    <property type="evidence" value="ECO:0007669"/>
    <property type="project" value="UniProtKB-SubCell"/>
</dbReference>
<dbReference type="Pfam" id="PF01545">
    <property type="entry name" value="Cation_efflux"/>
    <property type="match status" value="1"/>
</dbReference>
<dbReference type="Gene3D" id="1.20.1510.10">
    <property type="entry name" value="Cation efflux protein transmembrane domain"/>
    <property type="match status" value="1"/>
</dbReference>
<dbReference type="PANTHER" id="PTHR13414:SF9">
    <property type="entry name" value="PROTON-COUPLED ZINC ANTIPORTER SLC30A9, MITOCHONDRIAL"/>
    <property type="match status" value="1"/>
</dbReference>
<evidence type="ECO:0000313" key="9">
    <source>
        <dbReference type="EMBL" id="KIZ07093.1"/>
    </source>
</evidence>
<dbReference type="InterPro" id="IPR002524">
    <property type="entry name" value="Cation_efflux"/>
</dbReference>
<sequence>MLAEAVHSLVDVANQVLLRVGIRKAEKGPTKAHPFGYSRDQFVWPLISAVGIFCCGAGVSFIHGVQGLFTPHEVGNLFWSFVVLGVSFALESHSLAVAVATLKKRATRQGMTLWTYVKTGSDPAATAVMMEDGAAVAGLAIAAGCLGLVQVTGNAVWDSVGSIAVSAVLAIVAVALIQRNRKWLIGKSMPTEGEALITEYLRRQPVLRSVTNVKTEELGIRNYRQAEIAFNGAELARRCLDRVGRQRLYQALAAAAQRRDADVMDALLMQFATVTVSAVGAEVDRMEQDIMQIVPGVRYVDLETDRGKPLRPPSPATLARQQASLADWRARQRLDYSGADSDHLADLVNFPLGSLTSLESVDDAEDWTFKTERLTGREQQQEADNHAPAGAEGPGQTPADATATAAAGEGQHGHERGNRGEPVGNSSSSGGGTATK</sequence>
<keyword evidence="10" id="KW-1185">Reference proteome</keyword>
<dbReference type="PANTHER" id="PTHR13414">
    <property type="entry name" value="HUEL-CATION TRANSPORTER"/>
    <property type="match status" value="1"/>
</dbReference>
<dbReference type="GO" id="GO:0006882">
    <property type="term" value="P:intracellular zinc ion homeostasis"/>
    <property type="evidence" value="ECO:0007669"/>
    <property type="project" value="TreeGrafter"/>
</dbReference>
<feature type="region of interest" description="Disordered" evidence="6">
    <location>
        <begin position="375"/>
        <end position="436"/>
    </location>
</feature>
<feature type="domain" description="Cation efflux protein transmembrane" evidence="8">
    <location>
        <begin position="1"/>
        <end position="182"/>
    </location>
</feature>
<dbReference type="Proteomes" id="UP000054498">
    <property type="component" value="Unassembled WGS sequence"/>
</dbReference>
<dbReference type="GeneID" id="25726981"/>
<proteinExistence type="predicted"/>
<dbReference type="InterPro" id="IPR040177">
    <property type="entry name" value="SLC30A9"/>
</dbReference>
<keyword evidence="2" id="KW-0813">Transport</keyword>
<evidence type="ECO:0000256" key="1">
    <source>
        <dbReference type="ARBA" id="ARBA00004141"/>
    </source>
</evidence>
<name>A0A0D2K9Z6_9CHLO</name>
<dbReference type="AlphaFoldDB" id="A0A0D2K9Z6"/>
<accession>A0A0D2K9Z6</accession>
<dbReference type="NCBIfam" id="TIGR01297">
    <property type="entry name" value="CDF"/>
    <property type="match status" value="1"/>
</dbReference>
<dbReference type="KEGG" id="mng:MNEG_0863"/>
<dbReference type="InterPro" id="IPR027469">
    <property type="entry name" value="Cation_efflux_TMD_sf"/>
</dbReference>
<dbReference type="STRING" id="145388.A0A0D2K9Z6"/>
<keyword evidence="3 7" id="KW-0812">Transmembrane</keyword>
<feature type="compositionally biased region" description="Basic and acidic residues" evidence="6">
    <location>
        <begin position="375"/>
        <end position="385"/>
    </location>
</feature>
<protein>
    <submittedName>
        <fullName evidence="9">Metal tolerance protein C4</fullName>
    </submittedName>
</protein>
<feature type="compositionally biased region" description="Low complexity" evidence="6">
    <location>
        <begin position="394"/>
        <end position="409"/>
    </location>
</feature>
<evidence type="ECO:0000256" key="3">
    <source>
        <dbReference type="ARBA" id="ARBA00022692"/>
    </source>
</evidence>
<organism evidence="9 10">
    <name type="scientific">Monoraphidium neglectum</name>
    <dbReference type="NCBI Taxonomy" id="145388"/>
    <lineage>
        <taxon>Eukaryota</taxon>
        <taxon>Viridiplantae</taxon>
        <taxon>Chlorophyta</taxon>
        <taxon>core chlorophytes</taxon>
        <taxon>Chlorophyceae</taxon>
        <taxon>CS clade</taxon>
        <taxon>Sphaeropleales</taxon>
        <taxon>Selenastraceae</taxon>
        <taxon>Monoraphidium</taxon>
    </lineage>
</organism>
<reference evidence="9 10" key="1">
    <citation type="journal article" date="2013" name="BMC Genomics">
        <title>Reconstruction of the lipid metabolism for the microalga Monoraphidium neglectum from its genome sequence reveals characteristics suitable for biofuel production.</title>
        <authorList>
            <person name="Bogen C."/>
            <person name="Al-Dilaimi A."/>
            <person name="Albersmeier A."/>
            <person name="Wichmann J."/>
            <person name="Grundmann M."/>
            <person name="Rupp O."/>
            <person name="Lauersen K.J."/>
            <person name="Blifernez-Klassen O."/>
            <person name="Kalinowski J."/>
            <person name="Goesmann A."/>
            <person name="Mussgnug J.H."/>
            <person name="Kruse O."/>
        </authorList>
    </citation>
    <scope>NUCLEOTIDE SEQUENCE [LARGE SCALE GENOMIC DNA]</scope>
    <source>
        <strain evidence="9 10">SAG 48.87</strain>
    </source>
</reference>
<evidence type="ECO:0000256" key="6">
    <source>
        <dbReference type="SAM" id="MobiDB-lite"/>
    </source>
</evidence>
<feature type="transmembrane region" description="Helical" evidence="7">
    <location>
        <begin position="134"/>
        <end position="153"/>
    </location>
</feature>
<comment type="subcellular location">
    <subcellularLocation>
        <location evidence="1">Membrane</location>
        <topology evidence="1">Multi-pass membrane protein</topology>
    </subcellularLocation>
</comment>
<keyword evidence="4 7" id="KW-1133">Transmembrane helix</keyword>
<dbReference type="GO" id="GO:0005783">
    <property type="term" value="C:endoplasmic reticulum"/>
    <property type="evidence" value="ECO:0007669"/>
    <property type="project" value="TreeGrafter"/>
</dbReference>
<dbReference type="OrthoDB" id="435980at2759"/>
<evidence type="ECO:0000256" key="2">
    <source>
        <dbReference type="ARBA" id="ARBA00022448"/>
    </source>
</evidence>
<gene>
    <name evidence="9" type="ORF">MNEG_0863</name>
</gene>
<dbReference type="EMBL" id="KK100296">
    <property type="protein sequence ID" value="KIZ07093.1"/>
    <property type="molecule type" value="Genomic_DNA"/>
</dbReference>
<dbReference type="GO" id="GO:0006829">
    <property type="term" value="P:zinc ion transport"/>
    <property type="evidence" value="ECO:0007669"/>
    <property type="project" value="InterPro"/>
</dbReference>
<evidence type="ECO:0000256" key="4">
    <source>
        <dbReference type="ARBA" id="ARBA00022989"/>
    </source>
</evidence>
<dbReference type="InterPro" id="IPR058533">
    <property type="entry name" value="Cation_efflux_TM"/>
</dbReference>
<dbReference type="GO" id="GO:0008324">
    <property type="term" value="F:monoatomic cation transmembrane transporter activity"/>
    <property type="evidence" value="ECO:0007669"/>
    <property type="project" value="InterPro"/>
</dbReference>
<feature type="transmembrane region" description="Helical" evidence="7">
    <location>
        <begin position="159"/>
        <end position="177"/>
    </location>
</feature>
<keyword evidence="5 7" id="KW-0472">Membrane</keyword>
<evidence type="ECO:0000259" key="8">
    <source>
        <dbReference type="Pfam" id="PF01545"/>
    </source>
</evidence>
<dbReference type="SUPFAM" id="SSF161111">
    <property type="entry name" value="Cation efflux protein transmembrane domain-like"/>
    <property type="match status" value="1"/>
</dbReference>
<feature type="transmembrane region" description="Helical" evidence="7">
    <location>
        <begin position="42"/>
        <end position="65"/>
    </location>
</feature>
<feature type="transmembrane region" description="Helical" evidence="7">
    <location>
        <begin position="77"/>
        <end position="102"/>
    </location>
</feature>
<dbReference type="RefSeq" id="XP_013906112.1">
    <property type="nucleotide sequence ID" value="XM_014050658.1"/>
</dbReference>
<evidence type="ECO:0000313" key="10">
    <source>
        <dbReference type="Proteomes" id="UP000054498"/>
    </source>
</evidence>
<evidence type="ECO:0000256" key="5">
    <source>
        <dbReference type="ARBA" id="ARBA00023136"/>
    </source>
</evidence>
<evidence type="ECO:0000256" key="7">
    <source>
        <dbReference type="SAM" id="Phobius"/>
    </source>
</evidence>